<dbReference type="InterPro" id="IPR016181">
    <property type="entry name" value="Acyl_CoA_acyltransferase"/>
</dbReference>
<proteinExistence type="predicted"/>
<sequence length="222" mass="24695">MPTPFIRPYDSSRDFEAGLNVFYTTIDPGVSTEPSRTIGSHIWYRPYVILSPESCFMLDSGTGHAVGYIIGAPSTTTFASLWKEKYLPSLDQSIIPPPEIQSGDPAMETETVKGLRKEVWSAGCSMLQSVPAELEKYPAHLHIDILPEFQGQGWGKLMVERFLGYLGEQGVRGVHLGMVRTNEGARRFYERFNFSLCDQVLDNGESQEKGRNGGAICLVKIL</sequence>
<dbReference type="Proteomes" id="UP000240883">
    <property type="component" value="Unassembled WGS sequence"/>
</dbReference>
<accession>A0A2T2NH35</accession>
<keyword evidence="3" id="KW-1185">Reference proteome</keyword>
<evidence type="ECO:0000313" key="3">
    <source>
        <dbReference type="Proteomes" id="UP000240883"/>
    </source>
</evidence>
<dbReference type="OrthoDB" id="64477at2759"/>
<dbReference type="CDD" id="cd04301">
    <property type="entry name" value="NAT_SF"/>
    <property type="match status" value="1"/>
</dbReference>
<reference evidence="2 3" key="1">
    <citation type="journal article" date="2018" name="Front. Microbiol.">
        <title>Genome-Wide Analysis of Corynespora cassiicola Leaf Fall Disease Putative Effectors.</title>
        <authorList>
            <person name="Lopez D."/>
            <person name="Ribeiro S."/>
            <person name="Label P."/>
            <person name="Fumanal B."/>
            <person name="Venisse J.S."/>
            <person name="Kohler A."/>
            <person name="de Oliveira R.R."/>
            <person name="Labutti K."/>
            <person name="Lipzen A."/>
            <person name="Lail K."/>
            <person name="Bauer D."/>
            <person name="Ohm R.A."/>
            <person name="Barry K.W."/>
            <person name="Spatafora J."/>
            <person name="Grigoriev I.V."/>
            <person name="Martin F.M."/>
            <person name="Pujade-Renaud V."/>
        </authorList>
    </citation>
    <scope>NUCLEOTIDE SEQUENCE [LARGE SCALE GENOMIC DNA]</scope>
    <source>
        <strain evidence="2 3">Philippines</strain>
    </source>
</reference>
<dbReference type="AlphaFoldDB" id="A0A2T2NH35"/>
<dbReference type="EMBL" id="KZ678138">
    <property type="protein sequence ID" value="PSN64737.1"/>
    <property type="molecule type" value="Genomic_DNA"/>
</dbReference>
<gene>
    <name evidence="2" type="ORF">BS50DRAFT_678765</name>
</gene>
<dbReference type="InterPro" id="IPR000182">
    <property type="entry name" value="GNAT_dom"/>
</dbReference>
<feature type="domain" description="N-acetyltransferase" evidence="1">
    <location>
        <begin position="141"/>
        <end position="194"/>
    </location>
</feature>
<dbReference type="SUPFAM" id="SSF55729">
    <property type="entry name" value="Acyl-CoA N-acyltransferases (Nat)"/>
    <property type="match status" value="1"/>
</dbReference>
<dbReference type="STRING" id="1448308.A0A2T2NH35"/>
<dbReference type="GO" id="GO:0016747">
    <property type="term" value="F:acyltransferase activity, transferring groups other than amino-acyl groups"/>
    <property type="evidence" value="ECO:0007669"/>
    <property type="project" value="InterPro"/>
</dbReference>
<dbReference type="Pfam" id="PF00583">
    <property type="entry name" value="Acetyltransf_1"/>
    <property type="match status" value="1"/>
</dbReference>
<dbReference type="Gene3D" id="3.40.630.30">
    <property type="match status" value="1"/>
</dbReference>
<organism evidence="2 3">
    <name type="scientific">Corynespora cassiicola Philippines</name>
    <dbReference type="NCBI Taxonomy" id="1448308"/>
    <lineage>
        <taxon>Eukaryota</taxon>
        <taxon>Fungi</taxon>
        <taxon>Dikarya</taxon>
        <taxon>Ascomycota</taxon>
        <taxon>Pezizomycotina</taxon>
        <taxon>Dothideomycetes</taxon>
        <taxon>Pleosporomycetidae</taxon>
        <taxon>Pleosporales</taxon>
        <taxon>Corynesporascaceae</taxon>
        <taxon>Corynespora</taxon>
    </lineage>
</organism>
<name>A0A2T2NH35_CORCC</name>
<evidence type="ECO:0000259" key="1">
    <source>
        <dbReference type="Pfam" id="PF00583"/>
    </source>
</evidence>
<protein>
    <submittedName>
        <fullName evidence="2">GCN5-related N-acetyltransferas-like protein</fullName>
    </submittedName>
</protein>
<evidence type="ECO:0000313" key="2">
    <source>
        <dbReference type="EMBL" id="PSN64737.1"/>
    </source>
</evidence>